<proteinExistence type="predicted"/>
<name>A0ACC2JXF0_9PEZI</name>
<evidence type="ECO:0000313" key="1">
    <source>
        <dbReference type="EMBL" id="KAJ8132185.1"/>
    </source>
</evidence>
<protein>
    <submittedName>
        <fullName evidence="1">Uncharacterized protein</fullName>
    </submittedName>
</protein>
<sequence length="656" mass="73541">MSKSASVAERYLWLVSHVGNGRSAATEGSRYIQTLHDRIRALEQTIQQSGATIPPIAGEDPTSPGTGSSRELPDPIIETGADNYRGVPHKVSMVSSHPRAADIVSPQRIDVVDVAEAEDGVTAMGTLDHEGVISSEFTDSEQFYGSSSAASFMRQAVETTASPAYSASRRNTPAADSPARERRRQKKTVGSLNYVGHAYSENFNLPPRSLADHLLDRFWEKVYYLYPVFHRPAFERAYRALWEAQTEQNSADSFPNIGLGGSPDGGGHPMLFHCALNTIFAIGVSFSDIPPIAKDAATATFFQKAKSFIGLDLMDINNIGTVSLTFGRPAMTLHLPEHPMLNLNAAERDTKIQGQSPGEKPSKWVFFAEYYRLCRLLQEILGQIYQGGNFGPLAEPTPAANHSGNFTAIFQLDHKLLQYEDSLPPILSWQRPMDLDKVSPSRESTIQTQRRVLHGRFLYLRIMLYRPMFTQFCSSREKEPMFTSLYKSFMLQCAKICVQSSLDLVELVYRTHRKIASEWWWDGLYACTSALVLSFSQLHPELRSCFEHSTIQQHWEYCEMVLDHLSANSPSVQKTLEILRKIREPIIAERVPETGVPTAVETVDNINLQLDPGPMESGIGELVEMLPFQLMDDAEMPDMSDIAFDWNQRFDVFNNI</sequence>
<organism evidence="1 2">
    <name type="scientific">Lasiodiplodia mahajangana</name>
    <dbReference type="NCBI Taxonomy" id="1108764"/>
    <lineage>
        <taxon>Eukaryota</taxon>
        <taxon>Fungi</taxon>
        <taxon>Dikarya</taxon>
        <taxon>Ascomycota</taxon>
        <taxon>Pezizomycotina</taxon>
        <taxon>Dothideomycetes</taxon>
        <taxon>Dothideomycetes incertae sedis</taxon>
        <taxon>Botryosphaeriales</taxon>
        <taxon>Botryosphaeriaceae</taxon>
        <taxon>Lasiodiplodia</taxon>
    </lineage>
</organism>
<reference evidence="1" key="1">
    <citation type="submission" date="2022-12" db="EMBL/GenBank/DDBJ databases">
        <title>Genome Sequence of Lasiodiplodia mahajangana.</title>
        <authorList>
            <person name="Buettner E."/>
        </authorList>
    </citation>
    <scope>NUCLEOTIDE SEQUENCE</scope>
    <source>
        <strain evidence="1">VT137</strain>
    </source>
</reference>
<accession>A0ACC2JXF0</accession>
<comment type="caution">
    <text evidence="1">The sequence shown here is derived from an EMBL/GenBank/DDBJ whole genome shotgun (WGS) entry which is preliminary data.</text>
</comment>
<keyword evidence="2" id="KW-1185">Reference proteome</keyword>
<dbReference type="EMBL" id="JAPUUL010000167">
    <property type="protein sequence ID" value="KAJ8132185.1"/>
    <property type="molecule type" value="Genomic_DNA"/>
</dbReference>
<evidence type="ECO:0000313" key="2">
    <source>
        <dbReference type="Proteomes" id="UP001153332"/>
    </source>
</evidence>
<gene>
    <name evidence="1" type="ORF">O1611_g1443</name>
</gene>
<dbReference type="Proteomes" id="UP001153332">
    <property type="component" value="Unassembled WGS sequence"/>
</dbReference>